<dbReference type="EMBL" id="JAAVJB010000009">
    <property type="protein sequence ID" value="NJP65173.1"/>
    <property type="molecule type" value="Genomic_DNA"/>
</dbReference>
<gene>
    <name evidence="3" type="ORF">HCJ92_02440</name>
</gene>
<evidence type="ECO:0000256" key="2">
    <source>
        <dbReference type="SAM" id="MobiDB-lite"/>
    </source>
</evidence>
<reference evidence="3 4" key="1">
    <citation type="submission" date="2020-03" db="EMBL/GenBank/DDBJ databases">
        <title>Draft genome of Streptomyces sp. ventii, isolated from the Axial Seamount in the Pacific Ocean, and resequencing of the two type strains Streptomyces lonarensis strain NCL 716 and Streptomyces bohaiensis strain 11A07.</title>
        <authorList>
            <person name="Loughran R.M."/>
            <person name="Pfannmuller K.M."/>
            <person name="Wasson B.J."/>
            <person name="Deadmond M.C."/>
            <person name="Paddock B.E."/>
            <person name="Koyack M.J."/>
            <person name="Gallegos D.A."/>
            <person name="Mitchell E.A."/>
            <person name="Ushijima B."/>
            <person name="Saw J.H."/>
            <person name="Mcphail K.L."/>
            <person name="Videau P."/>
        </authorList>
    </citation>
    <scope>NUCLEOTIDE SEQUENCE [LARGE SCALE GENOMIC DNA]</scope>
    <source>
        <strain evidence="4">5675061</strain>
    </source>
</reference>
<accession>A0ABX1AIG5</accession>
<dbReference type="SUPFAM" id="SSF56801">
    <property type="entry name" value="Acetyl-CoA synthetase-like"/>
    <property type="match status" value="1"/>
</dbReference>
<dbReference type="Proteomes" id="UP000746503">
    <property type="component" value="Unassembled WGS sequence"/>
</dbReference>
<dbReference type="InterPro" id="IPR045851">
    <property type="entry name" value="AMP-bd_C_sf"/>
</dbReference>
<dbReference type="RefSeq" id="WP_167931705.1">
    <property type="nucleotide sequence ID" value="NZ_JAAVJB010000009.1"/>
</dbReference>
<proteinExistence type="inferred from homology"/>
<evidence type="ECO:0000313" key="3">
    <source>
        <dbReference type="EMBL" id="NJP65173.1"/>
    </source>
</evidence>
<evidence type="ECO:0008006" key="5">
    <source>
        <dbReference type="Google" id="ProtNLM"/>
    </source>
</evidence>
<dbReference type="Gene3D" id="3.30.300.30">
    <property type="match status" value="1"/>
</dbReference>
<evidence type="ECO:0000313" key="4">
    <source>
        <dbReference type="Proteomes" id="UP000746503"/>
    </source>
</evidence>
<comment type="caution">
    <text evidence="3">The sequence shown here is derived from an EMBL/GenBank/DDBJ whole genome shotgun (WGS) entry which is preliminary data.</text>
</comment>
<organism evidence="3 4">
    <name type="scientific">Streptomyces spiramenti</name>
    <dbReference type="NCBI Taxonomy" id="2720606"/>
    <lineage>
        <taxon>Bacteria</taxon>
        <taxon>Bacillati</taxon>
        <taxon>Actinomycetota</taxon>
        <taxon>Actinomycetes</taxon>
        <taxon>Kitasatosporales</taxon>
        <taxon>Streptomycetaceae</taxon>
        <taxon>Streptomyces</taxon>
    </lineage>
</organism>
<dbReference type="PANTHER" id="PTHR22754">
    <property type="entry name" value="DISCO-INTERACTING PROTEIN 2 DIP2 -RELATED"/>
    <property type="match status" value="1"/>
</dbReference>
<keyword evidence="4" id="KW-1185">Reference proteome</keyword>
<name>A0ABX1AIG5_9ACTN</name>
<evidence type="ECO:0000256" key="1">
    <source>
        <dbReference type="ARBA" id="ARBA00006432"/>
    </source>
</evidence>
<feature type="region of interest" description="Disordered" evidence="2">
    <location>
        <begin position="100"/>
        <end position="135"/>
    </location>
</feature>
<comment type="similarity">
    <text evidence="1">Belongs to the ATP-dependent AMP-binding enzyme family.</text>
</comment>
<sequence length="135" mass="14380">MDLDYLSDGETVVCGRAKDVIIIGGRNIYPSTSRTQPPRSRGVRAGNTAAVRLEAGSERERFAVLAESRHAGGAEQERLLRGLITSRVVDSLGVRPASVHILGPSTLPKTSSGKLRRSAADRLLDPGRPAQPRGA</sequence>
<protein>
    <recommendedName>
        <fullName evidence="5">AMP-binding enzyme C-terminal domain-containing protein</fullName>
    </recommendedName>
</protein>
<dbReference type="PANTHER" id="PTHR22754:SF32">
    <property type="entry name" value="DISCO-INTERACTING PROTEIN 2"/>
    <property type="match status" value="1"/>
</dbReference>